<dbReference type="OMA" id="CCFLQEV"/>
<dbReference type="EMBL" id="CM000848">
    <property type="protein sequence ID" value="KRH13174.1"/>
    <property type="molecule type" value="Genomic_DNA"/>
</dbReference>
<keyword evidence="3" id="KW-1185">Reference proteome</keyword>
<evidence type="ECO:0000313" key="3">
    <source>
        <dbReference type="Proteomes" id="UP000008827"/>
    </source>
</evidence>
<dbReference type="AlphaFoldDB" id="A0A0R0G4L0"/>
<reference evidence="2" key="2">
    <citation type="submission" date="2018-02" db="UniProtKB">
        <authorList>
            <consortium name="EnsemblPlants"/>
        </authorList>
    </citation>
    <scope>IDENTIFICATION</scope>
    <source>
        <strain evidence="2">Williams 82</strain>
    </source>
</reference>
<accession>A0A0R0G4L0</accession>
<gene>
    <name evidence="1" type="ORF">GLYMA_15G220100</name>
</gene>
<name>A0A0R0G4L0_SOYBN</name>
<proteinExistence type="predicted"/>
<dbReference type="Proteomes" id="UP000008827">
    <property type="component" value="Chromosome 15"/>
</dbReference>
<dbReference type="InParanoid" id="A0A0R0G4L0"/>
<evidence type="ECO:0000313" key="1">
    <source>
        <dbReference type="EMBL" id="KRH13174.1"/>
    </source>
</evidence>
<dbReference type="EnsemblPlants" id="KRH13174">
    <property type="protein sequence ID" value="KRH13174"/>
    <property type="gene ID" value="GLYMA_15G220100"/>
</dbReference>
<organism evidence="1">
    <name type="scientific">Glycine max</name>
    <name type="common">Soybean</name>
    <name type="synonym">Glycine hispida</name>
    <dbReference type="NCBI Taxonomy" id="3847"/>
    <lineage>
        <taxon>Eukaryota</taxon>
        <taxon>Viridiplantae</taxon>
        <taxon>Streptophyta</taxon>
        <taxon>Embryophyta</taxon>
        <taxon>Tracheophyta</taxon>
        <taxon>Spermatophyta</taxon>
        <taxon>Magnoliopsida</taxon>
        <taxon>eudicotyledons</taxon>
        <taxon>Gunneridae</taxon>
        <taxon>Pentapetalae</taxon>
        <taxon>rosids</taxon>
        <taxon>fabids</taxon>
        <taxon>Fabales</taxon>
        <taxon>Fabaceae</taxon>
        <taxon>Papilionoideae</taxon>
        <taxon>50 kb inversion clade</taxon>
        <taxon>NPAAA clade</taxon>
        <taxon>indigoferoid/millettioid clade</taxon>
        <taxon>Phaseoleae</taxon>
        <taxon>Glycine</taxon>
        <taxon>Glycine subgen. Soja</taxon>
    </lineage>
</organism>
<dbReference type="Gramene" id="KRH13174">
    <property type="protein sequence ID" value="KRH13174"/>
    <property type="gene ID" value="GLYMA_15G220100"/>
</dbReference>
<protein>
    <submittedName>
        <fullName evidence="1 2">Uncharacterized protein</fullName>
    </submittedName>
</protein>
<reference evidence="1" key="3">
    <citation type="submission" date="2018-07" db="EMBL/GenBank/DDBJ databases">
        <title>WGS assembly of Glycine max.</title>
        <authorList>
            <person name="Schmutz J."/>
            <person name="Cannon S."/>
            <person name="Schlueter J."/>
            <person name="Ma J."/>
            <person name="Mitros T."/>
            <person name="Nelson W."/>
            <person name="Hyten D."/>
            <person name="Song Q."/>
            <person name="Thelen J."/>
            <person name="Cheng J."/>
            <person name="Xu D."/>
            <person name="Hellsten U."/>
            <person name="May G."/>
            <person name="Yu Y."/>
            <person name="Sakurai T."/>
            <person name="Umezawa T."/>
            <person name="Bhattacharyya M."/>
            <person name="Sandhu D."/>
            <person name="Valliyodan B."/>
            <person name="Lindquist E."/>
            <person name="Peto M."/>
            <person name="Grant D."/>
            <person name="Shu S."/>
            <person name="Goodstein D."/>
            <person name="Barry K."/>
            <person name="Futrell-Griggs M."/>
            <person name="Abernathy B."/>
            <person name="Du J."/>
            <person name="Tian Z."/>
            <person name="Zhu L."/>
            <person name="Gill N."/>
            <person name="Joshi T."/>
            <person name="Libault M."/>
            <person name="Sethuraman A."/>
            <person name="Zhang X."/>
            <person name="Shinozaki K."/>
            <person name="Nguyen H."/>
            <person name="Wing R."/>
            <person name="Cregan P."/>
            <person name="Specht J."/>
            <person name="Grimwood J."/>
            <person name="Rokhsar D."/>
            <person name="Stacey G."/>
            <person name="Shoemaker R."/>
            <person name="Jackson S."/>
        </authorList>
    </citation>
    <scope>NUCLEOTIDE SEQUENCE</scope>
    <source>
        <tissue evidence="1">Callus</tissue>
    </source>
</reference>
<evidence type="ECO:0000313" key="2">
    <source>
        <dbReference type="EnsemblPlants" id="KRH13174"/>
    </source>
</evidence>
<sequence length="118" mass="12970">MFINLCCFLQEVAAEVVQKLQPRETSTLFIEVKSEDQYLDSPIFLSILFKLLGVINPQLSVSYMSKATFKSFNFYSSPPASMRAMKSSKLSNPSLSESNAAISISTSFIGSSSPIIPT</sequence>
<reference evidence="1 2" key="1">
    <citation type="journal article" date="2010" name="Nature">
        <title>Genome sequence of the palaeopolyploid soybean.</title>
        <authorList>
            <person name="Schmutz J."/>
            <person name="Cannon S.B."/>
            <person name="Schlueter J."/>
            <person name="Ma J."/>
            <person name="Mitros T."/>
            <person name="Nelson W."/>
            <person name="Hyten D.L."/>
            <person name="Song Q."/>
            <person name="Thelen J.J."/>
            <person name="Cheng J."/>
            <person name="Xu D."/>
            <person name="Hellsten U."/>
            <person name="May G.D."/>
            <person name="Yu Y."/>
            <person name="Sakurai T."/>
            <person name="Umezawa T."/>
            <person name="Bhattacharyya M.K."/>
            <person name="Sandhu D."/>
            <person name="Valliyodan B."/>
            <person name="Lindquist E."/>
            <person name="Peto M."/>
            <person name="Grant D."/>
            <person name="Shu S."/>
            <person name="Goodstein D."/>
            <person name="Barry K."/>
            <person name="Futrell-Griggs M."/>
            <person name="Abernathy B."/>
            <person name="Du J."/>
            <person name="Tian Z."/>
            <person name="Zhu L."/>
            <person name="Gill N."/>
            <person name="Joshi T."/>
            <person name="Libault M."/>
            <person name="Sethuraman A."/>
            <person name="Zhang X.-C."/>
            <person name="Shinozaki K."/>
            <person name="Nguyen H.T."/>
            <person name="Wing R.A."/>
            <person name="Cregan P."/>
            <person name="Specht J."/>
            <person name="Grimwood J."/>
            <person name="Rokhsar D."/>
            <person name="Stacey G."/>
            <person name="Shoemaker R.C."/>
            <person name="Jackson S.A."/>
        </authorList>
    </citation>
    <scope>NUCLEOTIDE SEQUENCE</scope>
    <source>
        <strain evidence="2">cv. Williams 82</strain>
        <tissue evidence="1">Callus</tissue>
    </source>
</reference>